<dbReference type="AlphaFoldDB" id="A0A319CAN4"/>
<organism evidence="1 2">
    <name type="scientific">Aspergillus uvarum CBS 121591</name>
    <dbReference type="NCBI Taxonomy" id="1448315"/>
    <lineage>
        <taxon>Eukaryota</taxon>
        <taxon>Fungi</taxon>
        <taxon>Dikarya</taxon>
        <taxon>Ascomycota</taxon>
        <taxon>Pezizomycotina</taxon>
        <taxon>Eurotiomycetes</taxon>
        <taxon>Eurotiomycetidae</taxon>
        <taxon>Eurotiales</taxon>
        <taxon>Aspergillaceae</taxon>
        <taxon>Aspergillus</taxon>
        <taxon>Aspergillus subgen. Circumdati</taxon>
    </lineage>
</organism>
<dbReference type="GeneID" id="37142643"/>
<keyword evidence="2" id="KW-1185">Reference proteome</keyword>
<name>A0A319CAN4_9EURO</name>
<protein>
    <submittedName>
        <fullName evidence="1">Uncharacterized protein</fullName>
    </submittedName>
</protein>
<proteinExistence type="predicted"/>
<dbReference type="InterPro" id="IPR029058">
    <property type="entry name" value="AB_hydrolase_fold"/>
</dbReference>
<dbReference type="OrthoDB" id="94039at2759"/>
<dbReference type="EMBL" id="KZ821695">
    <property type="protein sequence ID" value="PYH82545.1"/>
    <property type="molecule type" value="Genomic_DNA"/>
</dbReference>
<evidence type="ECO:0000313" key="2">
    <source>
        <dbReference type="Proteomes" id="UP000248340"/>
    </source>
</evidence>
<accession>A0A319CAN4</accession>
<reference evidence="1 2" key="1">
    <citation type="submission" date="2016-12" db="EMBL/GenBank/DDBJ databases">
        <title>The genomes of Aspergillus section Nigri reveals drivers in fungal speciation.</title>
        <authorList>
            <consortium name="DOE Joint Genome Institute"/>
            <person name="Vesth T.C."/>
            <person name="Nybo J."/>
            <person name="Theobald S."/>
            <person name="Brandl J."/>
            <person name="Frisvad J.C."/>
            <person name="Nielsen K.F."/>
            <person name="Lyhne E.K."/>
            <person name="Kogle M.E."/>
            <person name="Kuo A."/>
            <person name="Riley R."/>
            <person name="Clum A."/>
            <person name="Nolan M."/>
            <person name="Lipzen A."/>
            <person name="Salamov A."/>
            <person name="Henrissat B."/>
            <person name="Wiebenga A."/>
            <person name="De Vries R.P."/>
            <person name="Grigoriev I.V."/>
            <person name="Mortensen U.H."/>
            <person name="Andersen M.R."/>
            <person name="Baker S.E."/>
        </authorList>
    </citation>
    <scope>NUCLEOTIDE SEQUENCE [LARGE SCALE GENOMIC DNA]</scope>
    <source>
        <strain evidence="1 2">CBS 121591</strain>
    </source>
</reference>
<dbReference type="SUPFAM" id="SSF53474">
    <property type="entry name" value="alpha/beta-Hydrolases"/>
    <property type="match status" value="1"/>
</dbReference>
<sequence length="147" mass="16846">MVSHFSDQIKPPIVGVAHSFRCSQFVRLSIMHPRLFSSLISLEPMIQVEGPSILGGRSPALWASTRPDLWSSSHEGEEYIRSNPFWRRWDSRAVDKYTIWPSCSPNGSLSTQRPRKTLFTRCRDFGHDKSPRGLDIFAPQCNTSNRR</sequence>
<dbReference type="STRING" id="1448315.A0A319CAN4"/>
<dbReference type="RefSeq" id="XP_025492745.1">
    <property type="nucleotide sequence ID" value="XM_025639901.1"/>
</dbReference>
<gene>
    <name evidence="1" type="ORF">BO82DRAFT_413837</name>
</gene>
<dbReference type="Gene3D" id="3.40.50.1820">
    <property type="entry name" value="alpha/beta hydrolase"/>
    <property type="match status" value="1"/>
</dbReference>
<dbReference type="VEuPathDB" id="FungiDB:BO82DRAFT_413837"/>
<evidence type="ECO:0000313" key="1">
    <source>
        <dbReference type="EMBL" id="PYH82545.1"/>
    </source>
</evidence>
<dbReference type="Proteomes" id="UP000248340">
    <property type="component" value="Unassembled WGS sequence"/>
</dbReference>